<sequence>MWKVLERLCD</sequence>
<evidence type="ECO:0000313" key="2">
    <source>
        <dbReference type="Proteomes" id="UP001154282"/>
    </source>
</evidence>
<dbReference type="EMBL" id="CAMGYJ010000002">
    <property type="protein sequence ID" value="CAI0380082.1"/>
    <property type="molecule type" value="Genomic_DNA"/>
</dbReference>
<keyword evidence="2" id="KW-1185">Reference proteome</keyword>
<gene>
    <name evidence="1" type="ORF">LITE_LOCUS2515</name>
</gene>
<accession>A0AAV0H491</accession>
<protein>
    <submittedName>
        <fullName evidence="1">Uncharacterized protein</fullName>
    </submittedName>
</protein>
<comment type="caution">
    <text evidence="1">The sequence shown here is derived from an EMBL/GenBank/DDBJ whole genome shotgun (WGS) entry which is preliminary data.</text>
</comment>
<organism evidence="1 2">
    <name type="scientific">Linum tenue</name>
    <dbReference type="NCBI Taxonomy" id="586396"/>
    <lineage>
        <taxon>Eukaryota</taxon>
        <taxon>Viridiplantae</taxon>
        <taxon>Streptophyta</taxon>
        <taxon>Embryophyta</taxon>
        <taxon>Tracheophyta</taxon>
        <taxon>Spermatophyta</taxon>
        <taxon>Magnoliopsida</taxon>
        <taxon>eudicotyledons</taxon>
        <taxon>Gunneridae</taxon>
        <taxon>Pentapetalae</taxon>
        <taxon>rosids</taxon>
        <taxon>fabids</taxon>
        <taxon>Malpighiales</taxon>
        <taxon>Linaceae</taxon>
        <taxon>Linum</taxon>
    </lineage>
</organism>
<name>A0AAV0H491_9ROSI</name>
<reference evidence="1" key="1">
    <citation type="submission" date="2022-08" db="EMBL/GenBank/DDBJ databases">
        <authorList>
            <person name="Gutierrez-Valencia J."/>
        </authorList>
    </citation>
    <scope>NUCLEOTIDE SEQUENCE</scope>
</reference>
<evidence type="ECO:0000313" key="1">
    <source>
        <dbReference type="EMBL" id="CAI0380082.1"/>
    </source>
</evidence>
<dbReference type="Proteomes" id="UP001154282">
    <property type="component" value="Unassembled WGS sequence"/>
</dbReference>
<proteinExistence type="predicted"/>